<dbReference type="AlphaFoldDB" id="A0A7S0LXX6"/>
<proteinExistence type="predicted"/>
<evidence type="ECO:0000256" key="1">
    <source>
        <dbReference type="SAM" id="Phobius"/>
    </source>
</evidence>
<name>A0A7S0LXX6_9CRYP</name>
<keyword evidence="1" id="KW-0812">Transmembrane</keyword>
<reference evidence="2" key="1">
    <citation type="submission" date="2021-01" db="EMBL/GenBank/DDBJ databases">
        <authorList>
            <person name="Corre E."/>
            <person name="Pelletier E."/>
            <person name="Niang G."/>
            <person name="Scheremetjew M."/>
            <person name="Finn R."/>
            <person name="Kale V."/>
            <person name="Holt S."/>
            <person name="Cochrane G."/>
            <person name="Meng A."/>
            <person name="Brown T."/>
            <person name="Cohen L."/>
        </authorList>
    </citation>
    <scope>NUCLEOTIDE SEQUENCE</scope>
    <source>
        <strain evidence="2">CCAP979/52</strain>
    </source>
</reference>
<feature type="transmembrane region" description="Helical" evidence="1">
    <location>
        <begin position="68"/>
        <end position="90"/>
    </location>
</feature>
<organism evidence="2">
    <name type="scientific">Cryptomonas curvata</name>
    <dbReference type="NCBI Taxonomy" id="233186"/>
    <lineage>
        <taxon>Eukaryota</taxon>
        <taxon>Cryptophyceae</taxon>
        <taxon>Cryptomonadales</taxon>
        <taxon>Cryptomonadaceae</taxon>
        <taxon>Cryptomonas</taxon>
    </lineage>
</organism>
<accession>A0A7S0LXX6</accession>
<dbReference type="EMBL" id="HBEZ01006202">
    <property type="protein sequence ID" value="CAD8625843.1"/>
    <property type="molecule type" value="Transcribed_RNA"/>
</dbReference>
<gene>
    <name evidence="2" type="ORF">CCUR1050_LOCUS3520</name>
</gene>
<sequence length="198" mass="23245">MISIGFYTSVIEPHVQKIGKLTILKWVAYFSEIVVSSQIFGEIYDKIRFRIGKKTYCFAYGNANKCNFGVQMSFIGLLVSMYSLTLSVFLKYSNLPPIMKWGELELCAFRLGLWLVTGYRLDSWFKSKFIRKYKTSQSRPRDKLEKIQRMEKLIGPSVRKVSKMFSYTIFSLILSIGILCKEKWENYKEIKNEKKENN</sequence>
<protein>
    <submittedName>
        <fullName evidence="2">Uncharacterized protein</fullName>
    </submittedName>
</protein>
<keyword evidence="1" id="KW-0472">Membrane</keyword>
<keyword evidence="1" id="KW-1133">Transmembrane helix</keyword>
<evidence type="ECO:0000313" key="2">
    <source>
        <dbReference type="EMBL" id="CAD8625843.1"/>
    </source>
</evidence>